<comment type="similarity">
    <text evidence="1">Belongs to the UPF0252 family.</text>
</comment>
<dbReference type="STRING" id="565033.GACE_2213"/>
<evidence type="ECO:0000313" key="3">
    <source>
        <dbReference type="EMBL" id="AIY91234.1"/>
    </source>
</evidence>
<name>A0A0A7GGS7_GEOAI</name>
<sequence length="434" mass="48033">MIWMNITAALLIFALLPLSFFISGCSEDGTGQEKIQDSADKISGMINAADASVEESMEAIVNGAYDEARVSAIKAKEYVGEARKIYGDVKPYLSKENSKLFETLIEYEDRWATLTYKTANVRELGSTLSNQLLEENVELALPKVELLERAYRENADDWKELADFLNANINTLQNVGIDKGEVEAIYALSTSTYELADSLSEYKILLKAQVESYTPVAEREILGKENTGFELIPVGVASFFESFDSDKNGKLSIGEAQEFFYWVENNVAYRYDDEDAGNTVVGFEVGDGREGGDYRQTPAETLTEKAGDCEDMATLEVAFYRYFGIDAYVVGVDASTPGWVDHAAAIVRIGDNAESFEETLGNLLYYKLENVKDVYGNEVSPGVYMIVDNSYSGAFGYISGGVEEGTFTLYCVIPLDRGYGDEWNGIVEKCVSMD</sequence>
<dbReference type="PROSITE" id="PS50222">
    <property type="entry name" value="EF_HAND_2"/>
    <property type="match status" value="1"/>
</dbReference>
<evidence type="ECO:0000256" key="1">
    <source>
        <dbReference type="ARBA" id="ARBA00007458"/>
    </source>
</evidence>
<accession>A0A0A7GGS7</accession>
<dbReference type="eggNOG" id="arCOG02165">
    <property type="taxonomic scope" value="Archaea"/>
</dbReference>
<organism evidence="3 4">
    <name type="scientific">Geoglobus acetivorans</name>
    <dbReference type="NCBI Taxonomy" id="565033"/>
    <lineage>
        <taxon>Archaea</taxon>
        <taxon>Methanobacteriati</taxon>
        <taxon>Methanobacteriota</taxon>
        <taxon>Archaeoglobi</taxon>
        <taxon>Archaeoglobales</taxon>
        <taxon>Archaeoglobaceae</taxon>
        <taxon>Geoglobus</taxon>
    </lineage>
</organism>
<dbReference type="Pfam" id="PF04473">
    <property type="entry name" value="DUF553"/>
    <property type="match status" value="1"/>
</dbReference>
<dbReference type="eggNOG" id="arCOG00318">
    <property type="taxonomic scope" value="Archaea"/>
</dbReference>
<dbReference type="EMBL" id="CP009552">
    <property type="protein sequence ID" value="AIY91234.1"/>
    <property type="molecule type" value="Genomic_DNA"/>
</dbReference>
<dbReference type="Proteomes" id="UP000030624">
    <property type="component" value="Chromosome"/>
</dbReference>
<dbReference type="GO" id="GO:0005509">
    <property type="term" value="F:calcium ion binding"/>
    <property type="evidence" value="ECO:0007669"/>
    <property type="project" value="InterPro"/>
</dbReference>
<dbReference type="Gene3D" id="3.10.620.30">
    <property type="match status" value="1"/>
</dbReference>
<evidence type="ECO:0000259" key="2">
    <source>
        <dbReference type="PROSITE" id="PS50222"/>
    </source>
</evidence>
<feature type="domain" description="EF-hand" evidence="2">
    <location>
        <begin position="236"/>
        <end position="266"/>
    </location>
</feature>
<proteinExistence type="inferred from homology"/>
<dbReference type="AlphaFoldDB" id="A0A0A7GGS7"/>
<dbReference type="SUPFAM" id="SSF54001">
    <property type="entry name" value="Cysteine proteinases"/>
    <property type="match status" value="1"/>
</dbReference>
<dbReference type="InterPro" id="IPR038765">
    <property type="entry name" value="Papain-like_cys_pep_sf"/>
</dbReference>
<reference evidence="3 4" key="1">
    <citation type="journal article" date="2015" name="Appl. Environ. Microbiol.">
        <title>The Geoglobus acetivorans genome: Fe(III) reduction, acetate utilization, autotrophic growth, and degradation of aromatic compounds in a hyperthermophilic archaeon.</title>
        <authorList>
            <person name="Mardanov A.V."/>
            <person name="Slododkina G.B."/>
            <person name="Slobodkin A.I."/>
            <person name="Beletsky A.V."/>
            <person name="Gavrilov S.N."/>
            <person name="Kublanov I.V."/>
            <person name="Bonch-Osmolovskaya E.A."/>
            <person name="Skryabin K.G."/>
            <person name="Ravin N.V."/>
        </authorList>
    </citation>
    <scope>NUCLEOTIDE SEQUENCE [LARGE SCALE GENOMIC DNA]</scope>
    <source>
        <strain evidence="3 4">SBH6</strain>
    </source>
</reference>
<evidence type="ECO:0000313" key="4">
    <source>
        <dbReference type="Proteomes" id="UP000030624"/>
    </source>
</evidence>
<dbReference type="InterPro" id="IPR002048">
    <property type="entry name" value="EF_hand_dom"/>
</dbReference>
<gene>
    <name evidence="3" type="ORF">GACE_2213</name>
</gene>
<protein>
    <recommendedName>
        <fullName evidence="2">EF-hand domain-containing protein</fullName>
    </recommendedName>
</protein>
<dbReference type="HOGENOM" id="CLU_641929_0_0_2"/>
<dbReference type="InterPro" id="IPR007562">
    <property type="entry name" value="Transglutaminase-like_domain"/>
</dbReference>
<dbReference type="KEGG" id="gac:GACE_2213"/>